<dbReference type="GO" id="GO:0009908">
    <property type="term" value="P:flower development"/>
    <property type="evidence" value="ECO:0007669"/>
    <property type="project" value="UniProtKB-KW"/>
</dbReference>
<evidence type="ECO:0000256" key="4">
    <source>
        <dbReference type="ARBA" id="ARBA00023089"/>
    </source>
</evidence>
<dbReference type="GO" id="GO:0030154">
    <property type="term" value="P:cell differentiation"/>
    <property type="evidence" value="ECO:0007669"/>
    <property type="project" value="UniProtKB-KW"/>
</dbReference>
<dbReference type="PANTHER" id="PTHR31791:SF47">
    <property type="entry name" value="INACTIVE FRIGIDA-LIKE PROTEIN 2"/>
    <property type="match status" value="1"/>
</dbReference>
<proteinExistence type="inferred from homology"/>
<evidence type="ECO:0000256" key="1">
    <source>
        <dbReference type="ARBA" id="ARBA00008956"/>
    </source>
</evidence>
<dbReference type="InterPro" id="IPR012474">
    <property type="entry name" value="Frigida"/>
</dbReference>
<name>A0ABD3UN60_9LAMI</name>
<keyword evidence="6" id="KW-0175">Coiled coil</keyword>
<protein>
    <recommendedName>
        <fullName evidence="5">FRIGIDA-like protein</fullName>
    </recommendedName>
</protein>
<dbReference type="AlphaFoldDB" id="A0ABD3UN60"/>
<evidence type="ECO:0000256" key="6">
    <source>
        <dbReference type="SAM" id="Coils"/>
    </source>
</evidence>
<accession>A0ABD3UN60</accession>
<evidence type="ECO:0000256" key="3">
    <source>
        <dbReference type="ARBA" id="ARBA00022782"/>
    </source>
</evidence>
<keyword evidence="3 5" id="KW-0221">Differentiation</keyword>
<dbReference type="PANTHER" id="PTHR31791">
    <property type="entry name" value="FRIGIDA-LIKE PROTEIN 3-RELATED"/>
    <property type="match status" value="1"/>
</dbReference>
<organism evidence="7 8">
    <name type="scientific">Penstemon smallii</name>
    <dbReference type="NCBI Taxonomy" id="265156"/>
    <lineage>
        <taxon>Eukaryota</taxon>
        <taxon>Viridiplantae</taxon>
        <taxon>Streptophyta</taxon>
        <taxon>Embryophyta</taxon>
        <taxon>Tracheophyta</taxon>
        <taxon>Spermatophyta</taxon>
        <taxon>Magnoliopsida</taxon>
        <taxon>eudicotyledons</taxon>
        <taxon>Gunneridae</taxon>
        <taxon>Pentapetalae</taxon>
        <taxon>asterids</taxon>
        <taxon>lamiids</taxon>
        <taxon>Lamiales</taxon>
        <taxon>Plantaginaceae</taxon>
        <taxon>Cheloneae</taxon>
        <taxon>Penstemon</taxon>
    </lineage>
</organism>
<evidence type="ECO:0000256" key="5">
    <source>
        <dbReference type="RuleBase" id="RU364012"/>
    </source>
</evidence>
<evidence type="ECO:0000313" key="7">
    <source>
        <dbReference type="EMBL" id="KAL3849968.1"/>
    </source>
</evidence>
<dbReference type="Proteomes" id="UP001634393">
    <property type="component" value="Unassembled WGS sequence"/>
</dbReference>
<comment type="caution">
    <text evidence="7">The sequence shown here is derived from an EMBL/GenBank/DDBJ whole genome shotgun (WGS) entry which is preliminary data.</text>
</comment>
<keyword evidence="2 5" id="KW-0217">Developmental protein</keyword>
<keyword evidence="4 5" id="KW-0287">Flowering</keyword>
<gene>
    <name evidence="7" type="ORF">ACJIZ3_011850</name>
</gene>
<feature type="coiled-coil region" evidence="6">
    <location>
        <begin position="111"/>
        <end position="148"/>
    </location>
</feature>
<reference evidence="7 8" key="1">
    <citation type="submission" date="2024-12" db="EMBL/GenBank/DDBJ databases">
        <title>The unique morphological basis and parallel evolutionary history of personate flowers in Penstemon.</title>
        <authorList>
            <person name="Depatie T.H."/>
            <person name="Wessinger C.A."/>
        </authorList>
    </citation>
    <scope>NUCLEOTIDE SEQUENCE [LARGE SCALE GENOMIC DNA]</scope>
    <source>
        <strain evidence="7">WTNN_2</strain>
        <tissue evidence="7">Leaf</tissue>
    </source>
</reference>
<feature type="coiled-coil region" evidence="6">
    <location>
        <begin position="207"/>
        <end position="280"/>
    </location>
</feature>
<sequence>MESLFDDLERRTVVAESLVKYMQDKMSEIESRHWNSDLVRGSGTKRLRDLEKREKEFESFQEGKRRELELKEVELRSKREEFVKEVELREEELDEHREWLEVAQIEVQSIRKRACKKLQEIESQAQELKTANGLLDAKEKELVLKEEQFDEKVKLIDDKFSERDRLGCGFIEGLELTENKLHRMRLMMDKRFKEIEFRESEFVAASAKEADLIRENMEIILKELEEMERQCNSFQEETRQELVLKEQQLNMMSEQLEMKKAEMDSKAKELDKRKKGIKRKEDDIYSKEKEFRKKRKVLQFRKMNLRAWEKKLDVKQREVDSAQEFNEQRMAKLDCRENNLNSVRKFTRSCFEEHLASKKKLQIDRDLVEKHARDVEIKEQQLEHRARELELMEIQVGDRVKELELKQQQFTEVFNAPVKIVPDESVDLKFVVTMNGKTLQMFLNDHEEDLELMGDEIFKVLHLSTDPAKLVLDAMEGFYPPHLRRGDTELKVMRTCILLLEQLIKMSPKIKPGVREAAIELASEWKSKMRITAENPTGLLGFLLLLAAYSISLCFDRDELQRFLTLVAQQRQTPELCRILGFTKSNAGLEKSKIVRLCCALQDEY</sequence>
<dbReference type="Pfam" id="PF07899">
    <property type="entry name" value="Frigida"/>
    <property type="match status" value="1"/>
</dbReference>
<evidence type="ECO:0000256" key="2">
    <source>
        <dbReference type="ARBA" id="ARBA00022473"/>
    </source>
</evidence>
<dbReference type="EMBL" id="JBJXBP010000001">
    <property type="protein sequence ID" value="KAL3849968.1"/>
    <property type="molecule type" value="Genomic_DNA"/>
</dbReference>
<comment type="similarity">
    <text evidence="1 5">Belongs to the Frigida family.</text>
</comment>
<keyword evidence="8" id="KW-1185">Reference proteome</keyword>
<evidence type="ECO:0000313" key="8">
    <source>
        <dbReference type="Proteomes" id="UP001634393"/>
    </source>
</evidence>